<sequence length="109" mass="11947">MGLLFPPWDLHLNTSFGFYNGQFMGNFSLLKSSRASEMRAAEAFIDSRYATGECKVRFKLNKDLFVSLLGLREHVSASRGSAGLINTAGKLPPIKSDASLNSLCNNTVE</sequence>
<gene>
    <name evidence="1" type="ORF">AVEN_106446_1</name>
</gene>
<proteinExistence type="predicted"/>
<dbReference type="Proteomes" id="UP000499080">
    <property type="component" value="Unassembled WGS sequence"/>
</dbReference>
<protein>
    <submittedName>
        <fullName evidence="1">Uncharacterized protein</fullName>
    </submittedName>
</protein>
<dbReference type="AlphaFoldDB" id="A0A4Y2AV12"/>
<evidence type="ECO:0000313" key="2">
    <source>
        <dbReference type="Proteomes" id="UP000499080"/>
    </source>
</evidence>
<keyword evidence="2" id="KW-1185">Reference proteome</keyword>
<reference evidence="1 2" key="1">
    <citation type="journal article" date="2019" name="Sci. Rep.">
        <title>Orb-weaving spider Araneus ventricosus genome elucidates the spidroin gene catalogue.</title>
        <authorList>
            <person name="Kono N."/>
            <person name="Nakamura H."/>
            <person name="Ohtoshi R."/>
            <person name="Moran D.A.P."/>
            <person name="Shinohara A."/>
            <person name="Yoshida Y."/>
            <person name="Fujiwara M."/>
            <person name="Mori M."/>
            <person name="Tomita M."/>
            <person name="Arakawa K."/>
        </authorList>
    </citation>
    <scope>NUCLEOTIDE SEQUENCE [LARGE SCALE GENOMIC DNA]</scope>
</reference>
<accession>A0A4Y2AV12</accession>
<evidence type="ECO:0000313" key="1">
    <source>
        <dbReference type="EMBL" id="GBL82946.1"/>
    </source>
</evidence>
<organism evidence="1 2">
    <name type="scientific">Araneus ventricosus</name>
    <name type="common">Orbweaver spider</name>
    <name type="synonym">Epeira ventricosa</name>
    <dbReference type="NCBI Taxonomy" id="182803"/>
    <lineage>
        <taxon>Eukaryota</taxon>
        <taxon>Metazoa</taxon>
        <taxon>Ecdysozoa</taxon>
        <taxon>Arthropoda</taxon>
        <taxon>Chelicerata</taxon>
        <taxon>Arachnida</taxon>
        <taxon>Araneae</taxon>
        <taxon>Araneomorphae</taxon>
        <taxon>Entelegynae</taxon>
        <taxon>Araneoidea</taxon>
        <taxon>Araneidae</taxon>
        <taxon>Araneus</taxon>
    </lineage>
</organism>
<comment type="caution">
    <text evidence="1">The sequence shown here is derived from an EMBL/GenBank/DDBJ whole genome shotgun (WGS) entry which is preliminary data.</text>
</comment>
<dbReference type="EMBL" id="BGPR01000030">
    <property type="protein sequence ID" value="GBL82946.1"/>
    <property type="molecule type" value="Genomic_DNA"/>
</dbReference>
<name>A0A4Y2AV12_ARAVE</name>